<sequence length="82" mass="8494">MLSRDERARQSEAVKAATNALGGNGARAFLNAYHVGLRARPLDLAIASAAGLVATEEALRVAQRGFEASLPVSGDKEDGDDG</sequence>
<evidence type="ECO:0008006" key="3">
    <source>
        <dbReference type="Google" id="ProtNLM"/>
    </source>
</evidence>
<dbReference type="AlphaFoldDB" id="A0A5C6TS37"/>
<accession>A0A5C6TS37</accession>
<name>A0A5C6TS37_9SPHN</name>
<dbReference type="OrthoDB" id="7473598at2"/>
<dbReference type="Proteomes" id="UP000321249">
    <property type="component" value="Unassembled WGS sequence"/>
</dbReference>
<reference evidence="1 2" key="1">
    <citation type="journal article" date="2015" name="J. Microbiol.">
        <title>Sphingosinicella ginsenosidimutans sp. nov., with ginsenoside converting activity.</title>
        <authorList>
            <person name="Kim J.K."/>
            <person name="Kang M.S."/>
            <person name="Park S.C."/>
            <person name="Kim K.M."/>
            <person name="Choi K."/>
            <person name="Yoon M.H."/>
            <person name="Im W.T."/>
        </authorList>
    </citation>
    <scope>NUCLEOTIDE SEQUENCE [LARGE SCALE GENOMIC DNA]</scope>
    <source>
        <strain evidence="1 2">BS-11</strain>
    </source>
</reference>
<dbReference type="EMBL" id="VOQQ01000001">
    <property type="protein sequence ID" value="TXC63019.1"/>
    <property type="molecule type" value="Genomic_DNA"/>
</dbReference>
<organism evidence="1 2">
    <name type="scientific">Allosphingosinicella ginsenosidimutans</name>
    <dbReference type="NCBI Taxonomy" id="1176539"/>
    <lineage>
        <taxon>Bacteria</taxon>
        <taxon>Pseudomonadati</taxon>
        <taxon>Pseudomonadota</taxon>
        <taxon>Alphaproteobacteria</taxon>
        <taxon>Sphingomonadales</taxon>
        <taxon>Sphingomonadaceae</taxon>
        <taxon>Allosphingosinicella</taxon>
    </lineage>
</organism>
<keyword evidence="2" id="KW-1185">Reference proteome</keyword>
<evidence type="ECO:0000313" key="1">
    <source>
        <dbReference type="EMBL" id="TXC63019.1"/>
    </source>
</evidence>
<protein>
    <recommendedName>
        <fullName evidence="3">DUF2384 domain-containing protein</fullName>
    </recommendedName>
</protein>
<gene>
    <name evidence="1" type="ORF">FRZ32_04660</name>
</gene>
<comment type="caution">
    <text evidence="1">The sequence shown here is derived from an EMBL/GenBank/DDBJ whole genome shotgun (WGS) entry which is preliminary data.</text>
</comment>
<evidence type="ECO:0000313" key="2">
    <source>
        <dbReference type="Proteomes" id="UP000321249"/>
    </source>
</evidence>
<proteinExistence type="predicted"/>
<dbReference type="RefSeq" id="WP_147042420.1">
    <property type="nucleotide sequence ID" value="NZ_BAABIR010000002.1"/>
</dbReference>